<dbReference type="InterPro" id="IPR011032">
    <property type="entry name" value="GroES-like_sf"/>
</dbReference>
<sequence length="301" mass="30018">MARFGFTTFGDPNVFHRLPADPPTPKAGQVQLRVLAVGLNPYDASLRRGEQAAVRPLKFPIVPGTDVVGTITALGADVTGFALGDVVLNYRPIGGYSEFVTASVGKLVANPANLAVATAAGLPQVSIAAVTILDQLALPAGATVAVAGASGGVGAVLVQLALAAKLRVLALASPNNLDYLHTLGATAVADYAHAAAFAGQADAAVNAVAGGADHGAAATTLKPGGLLITTGGTADPAPRADIQSTALTHLDAFAPAMTTALAAHVTLPIIARLPFSTAGVIAGHELLETHHAPGKIVLVAE</sequence>
<dbReference type="STRING" id="1291734.FD02_GL000767"/>
<dbReference type="Gene3D" id="3.90.180.10">
    <property type="entry name" value="Medium-chain alcohol dehydrogenases, catalytic domain"/>
    <property type="match status" value="1"/>
</dbReference>
<accession>A0A0R1JSU9</accession>
<dbReference type="SUPFAM" id="SSF50129">
    <property type="entry name" value="GroES-like"/>
    <property type="match status" value="1"/>
</dbReference>
<dbReference type="Pfam" id="PF08240">
    <property type="entry name" value="ADH_N"/>
    <property type="match status" value="1"/>
</dbReference>
<dbReference type="EMBL" id="AZDJ01000001">
    <property type="protein sequence ID" value="KRK74172.1"/>
    <property type="molecule type" value="Genomic_DNA"/>
</dbReference>
<dbReference type="PANTHER" id="PTHR48106:SF13">
    <property type="entry name" value="QUINONE OXIDOREDUCTASE-RELATED"/>
    <property type="match status" value="1"/>
</dbReference>
<protein>
    <submittedName>
        <fullName evidence="4">NADPH quinone reductase</fullName>
    </submittedName>
</protein>
<feature type="domain" description="Enoyl reductase (ER)" evidence="3">
    <location>
        <begin position="10"/>
        <end position="298"/>
    </location>
</feature>
<dbReference type="RefSeq" id="WP_056949811.1">
    <property type="nucleotide sequence ID" value="NZ_AZDJ01000001.1"/>
</dbReference>
<evidence type="ECO:0000313" key="4">
    <source>
        <dbReference type="EMBL" id="KRK74172.1"/>
    </source>
</evidence>
<dbReference type="Pfam" id="PF13602">
    <property type="entry name" value="ADH_zinc_N_2"/>
    <property type="match status" value="1"/>
</dbReference>
<dbReference type="InterPro" id="IPR013154">
    <property type="entry name" value="ADH-like_N"/>
</dbReference>
<dbReference type="Gene3D" id="3.40.50.720">
    <property type="entry name" value="NAD(P)-binding Rossmann-like Domain"/>
    <property type="match status" value="1"/>
</dbReference>
<dbReference type="SUPFAM" id="SSF51735">
    <property type="entry name" value="NAD(P)-binding Rossmann-fold domains"/>
    <property type="match status" value="1"/>
</dbReference>
<comment type="caution">
    <text evidence="4">The sequence shown here is derived from an EMBL/GenBank/DDBJ whole genome shotgun (WGS) entry which is preliminary data.</text>
</comment>
<dbReference type="GO" id="GO:0003960">
    <property type="term" value="F:quinone reductase (NADPH) activity"/>
    <property type="evidence" value="ECO:0007669"/>
    <property type="project" value="TreeGrafter"/>
</dbReference>
<evidence type="ECO:0000256" key="1">
    <source>
        <dbReference type="ARBA" id="ARBA00022857"/>
    </source>
</evidence>
<dbReference type="PANTHER" id="PTHR48106">
    <property type="entry name" value="QUINONE OXIDOREDUCTASE PIG3-RELATED"/>
    <property type="match status" value="1"/>
</dbReference>
<keyword evidence="1" id="KW-0521">NADP</keyword>
<dbReference type="AlphaFoldDB" id="A0A0R1JSU9"/>
<keyword evidence="2" id="KW-0560">Oxidoreductase</keyword>
<gene>
    <name evidence="4" type="ORF">FD02_GL000767</name>
</gene>
<organism evidence="4 5">
    <name type="scientific">Lacticaseibacillus nasuensis JCM 17158</name>
    <dbReference type="NCBI Taxonomy" id="1291734"/>
    <lineage>
        <taxon>Bacteria</taxon>
        <taxon>Bacillati</taxon>
        <taxon>Bacillota</taxon>
        <taxon>Bacilli</taxon>
        <taxon>Lactobacillales</taxon>
        <taxon>Lactobacillaceae</taxon>
        <taxon>Lacticaseibacillus</taxon>
    </lineage>
</organism>
<evidence type="ECO:0000259" key="3">
    <source>
        <dbReference type="SMART" id="SM00829"/>
    </source>
</evidence>
<dbReference type="GO" id="GO:0070402">
    <property type="term" value="F:NADPH binding"/>
    <property type="evidence" value="ECO:0007669"/>
    <property type="project" value="TreeGrafter"/>
</dbReference>
<dbReference type="GO" id="GO:0005829">
    <property type="term" value="C:cytosol"/>
    <property type="evidence" value="ECO:0007669"/>
    <property type="project" value="TreeGrafter"/>
</dbReference>
<dbReference type="GO" id="GO:0035925">
    <property type="term" value="F:mRNA 3'-UTR AU-rich region binding"/>
    <property type="evidence" value="ECO:0007669"/>
    <property type="project" value="TreeGrafter"/>
</dbReference>
<dbReference type="OrthoDB" id="9792162at2"/>
<dbReference type="InterPro" id="IPR020843">
    <property type="entry name" value="ER"/>
</dbReference>
<dbReference type="SMART" id="SM00829">
    <property type="entry name" value="PKS_ER"/>
    <property type="match status" value="1"/>
</dbReference>
<reference evidence="4 5" key="1">
    <citation type="journal article" date="2015" name="Genome Announc.">
        <title>Expanding the biotechnology potential of lactobacilli through comparative genomics of 213 strains and associated genera.</title>
        <authorList>
            <person name="Sun Z."/>
            <person name="Harris H.M."/>
            <person name="McCann A."/>
            <person name="Guo C."/>
            <person name="Argimon S."/>
            <person name="Zhang W."/>
            <person name="Yang X."/>
            <person name="Jeffery I.B."/>
            <person name="Cooney J.C."/>
            <person name="Kagawa T.F."/>
            <person name="Liu W."/>
            <person name="Song Y."/>
            <person name="Salvetti E."/>
            <person name="Wrobel A."/>
            <person name="Rasinkangas P."/>
            <person name="Parkhill J."/>
            <person name="Rea M.C."/>
            <person name="O'Sullivan O."/>
            <person name="Ritari J."/>
            <person name="Douillard F.P."/>
            <person name="Paul Ross R."/>
            <person name="Yang R."/>
            <person name="Briner A.E."/>
            <person name="Felis G.E."/>
            <person name="de Vos W.M."/>
            <person name="Barrangou R."/>
            <person name="Klaenhammer T.R."/>
            <person name="Caufield P.W."/>
            <person name="Cui Y."/>
            <person name="Zhang H."/>
            <person name="O'Toole P.W."/>
        </authorList>
    </citation>
    <scope>NUCLEOTIDE SEQUENCE [LARGE SCALE GENOMIC DNA]</scope>
    <source>
        <strain evidence="4 5">JCM 17158</strain>
    </source>
</reference>
<keyword evidence="5" id="KW-1185">Reference proteome</keyword>
<name>A0A0R1JSU9_9LACO</name>
<proteinExistence type="predicted"/>
<dbReference type="PATRIC" id="fig|1291734.4.peg.794"/>
<dbReference type="Proteomes" id="UP000051804">
    <property type="component" value="Unassembled WGS sequence"/>
</dbReference>
<evidence type="ECO:0000313" key="5">
    <source>
        <dbReference type="Proteomes" id="UP000051804"/>
    </source>
</evidence>
<evidence type="ECO:0000256" key="2">
    <source>
        <dbReference type="ARBA" id="ARBA00023002"/>
    </source>
</evidence>
<dbReference type="InterPro" id="IPR036291">
    <property type="entry name" value="NAD(P)-bd_dom_sf"/>
</dbReference>